<proteinExistence type="predicted"/>
<dbReference type="STRING" id="1654360.EA58_06890"/>
<dbReference type="GO" id="GO:0005886">
    <property type="term" value="C:plasma membrane"/>
    <property type="evidence" value="ECO:0007669"/>
    <property type="project" value="TreeGrafter"/>
</dbReference>
<keyword evidence="1" id="KW-0812">Transmembrane</keyword>
<feature type="transmembrane region" description="Helical" evidence="1">
    <location>
        <begin position="23"/>
        <end position="40"/>
    </location>
</feature>
<keyword evidence="1" id="KW-1133">Transmembrane helix</keyword>
<dbReference type="InterPro" id="IPR008523">
    <property type="entry name" value="DUF805"/>
</dbReference>
<organism evidence="2 3">
    <name type="scientific">Photobacterium galatheae</name>
    <dbReference type="NCBI Taxonomy" id="1654360"/>
    <lineage>
        <taxon>Bacteria</taxon>
        <taxon>Pseudomonadati</taxon>
        <taxon>Pseudomonadota</taxon>
        <taxon>Gammaproteobacteria</taxon>
        <taxon>Vibrionales</taxon>
        <taxon>Vibrionaceae</taxon>
        <taxon>Photobacterium</taxon>
    </lineage>
</organism>
<dbReference type="PANTHER" id="PTHR34980">
    <property type="entry name" value="INNER MEMBRANE PROTEIN-RELATED-RELATED"/>
    <property type="match status" value="1"/>
</dbReference>
<sequence length="117" mass="13116">MKSYMNVIKNYANFSGRARREEYWLFWLTNLVIQIVLMTIDGAVGTGQAFFLIYSLLVFLPSLAVTVRRLHDSSRSGWWILIALIPVIGAIAGLYFMVVDSTPGKNEYGPNPKGITA</sequence>
<comment type="caution">
    <text evidence="2">The sequence shown here is derived from an EMBL/GenBank/DDBJ whole genome shotgun (WGS) entry which is preliminary data.</text>
</comment>
<dbReference type="EMBL" id="JMIB01000010">
    <property type="protein sequence ID" value="KDM92211.1"/>
    <property type="molecule type" value="Genomic_DNA"/>
</dbReference>
<feature type="transmembrane region" description="Helical" evidence="1">
    <location>
        <begin position="46"/>
        <end position="66"/>
    </location>
</feature>
<evidence type="ECO:0000313" key="3">
    <source>
        <dbReference type="Proteomes" id="UP000027192"/>
    </source>
</evidence>
<keyword evidence="3" id="KW-1185">Reference proteome</keyword>
<accession>A0A066RT11</accession>
<dbReference type="PANTHER" id="PTHR34980:SF2">
    <property type="entry name" value="INNER MEMBRANE PROTEIN YHAH-RELATED"/>
    <property type="match status" value="1"/>
</dbReference>
<dbReference type="OrthoDB" id="9812349at2"/>
<gene>
    <name evidence="2" type="ORF">EA58_06890</name>
</gene>
<keyword evidence="1" id="KW-0472">Membrane</keyword>
<evidence type="ECO:0000256" key="1">
    <source>
        <dbReference type="SAM" id="Phobius"/>
    </source>
</evidence>
<protein>
    <submittedName>
        <fullName evidence="2">Membrane protein</fullName>
    </submittedName>
</protein>
<evidence type="ECO:0000313" key="2">
    <source>
        <dbReference type="EMBL" id="KDM92211.1"/>
    </source>
</evidence>
<dbReference type="Proteomes" id="UP000027192">
    <property type="component" value="Unassembled WGS sequence"/>
</dbReference>
<reference evidence="2 3" key="1">
    <citation type="submission" date="2014-04" db="EMBL/GenBank/DDBJ databases">
        <title>Draft genome sequence of Photobacterium halotolerans S2753: a solonamide, ngercheumicin and holomycin producer.</title>
        <authorList>
            <person name="Machado H.R."/>
            <person name="Gram L."/>
        </authorList>
    </citation>
    <scope>NUCLEOTIDE SEQUENCE [LARGE SCALE GENOMIC DNA]</scope>
    <source>
        <strain evidence="2 3">S2753</strain>
    </source>
</reference>
<name>A0A066RT11_9GAMM</name>
<dbReference type="Pfam" id="PF05656">
    <property type="entry name" value="DUF805"/>
    <property type="match status" value="1"/>
</dbReference>
<dbReference type="RefSeq" id="WP_036750578.1">
    <property type="nucleotide sequence ID" value="NZ_JAGSGC010000012.1"/>
</dbReference>
<dbReference type="AlphaFoldDB" id="A0A066RT11"/>
<feature type="transmembrane region" description="Helical" evidence="1">
    <location>
        <begin position="78"/>
        <end position="98"/>
    </location>
</feature>